<gene>
    <name evidence="5" type="ORF">GCM10009430_43860</name>
</gene>
<dbReference type="InterPro" id="IPR036942">
    <property type="entry name" value="Beta-barrel_TonB_sf"/>
</dbReference>
<organism evidence="5 6">
    <name type="scientific">Aquimarina litoralis</name>
    <dbReference type="NCBI Taxonomy" id="584605"/>
    <lineage>
        <taxon>Bacteria</taxon>
        <taxon>Pseudomonadati</taxon>
        <taxon>Bacteroidota</taxon>
        <taxon>Flavobacteriia</taxon>
        <taxon>Flavobacteriales</taxon>
        <taxon>Flavobacteriaceae</taxon>
        <taxon>Aquimarina</taxon>
    </lineage>
</organism>
<evidence type="ECO:0000256" key="2">
    <source>
        <dbReference type="ARBA" id="ARBA00023136"/>
    </source>
</evidence>
<dbReference type="PANTHER" id="PTHR40980">
    <property type="entry name" value="PLUG DOMAIN-CONTAINING PROTEIN"/>
    <property type="match status" value="1"/>
</dbReference>
<keyword evidence="2" id="KW-0472">Membrane</keyword>
<name>A0ABN1J8F3_9FLAO</name>
<evidence type="ECO:0000313" key="5">
    <source>
        <dbReference type="EMBL" id="GAA0731532.1"/>
    </source>
</evidence>
<dbReference type="SUPFAM" id="SSF56935">
    <property type="entry name" value="Porins"/>
    <property type="match status" value="1"/>
</dbReference>
<protein>
    <submittedName>
        <fullName evidence="5">Outer membrane beta-barrel family protein</fullName>
    </submittedName>
</protein>
<dbReference type="Gene3D" id="2.170.130.10">
    <property type="entry name" value="TonB-dependent receptor, plug domain"/>
    <property type="match status" value="1"/>
</dbReference>
<sequence>MSFFNKKIMIKNLFIVLLLPFLSFSQVEISGKVKDKADVIVYANVILTNESGQIVNGAITDDQGNFTIGVARGTYNLLIKYLGYEDYKTVVVLEESMVMDDILLIEKSNNLDEVVIVSKKRLIEQKVDRLVFNVADNVATSGGDALDALRISPGIAVNDNQITMIGKSGMRVMVDGRIIQMSGEELNSFLSSIPADDIKEIEIITNPPAKYEAEGNSGLINIIYKRGKNNSWNNTVGFTYTQAILARYALRNNFTYQKDKVKLLLSVNANTGNNDIDQLTNIFYTDGLWDVRINQNWNEDNLSGRLMFDYEIGKRSTIGIQYLGSVSKPDIIDKTTATIFDNSNNLESSMISDGFSDQDFSNHSLNAHFKTEIDTLGRSISIDLDYFDYNSDRDRNIITEDFSADNISQGISFSNQTNTNHFNKNYSAKIDVEHPFSKFDLSYGARVSVTESEYETANFNTITGAPVLDPSQSDEFEYTEHNQAVYVNAVKKIGEKWETQLGLRLENTLTEGFSKSLNQTNDLDYLKLFPTFYLSYNMNDSNSFSINYGRRINRPGYSQLNPARYYVNNNTFSTGNPFLQPSFDNNIELSHNYKGKFVTKLFFNYETDGFGVISSVDDDTNEQAITFENFYNQYNYGLSEFYTFSPTSWWRSQNSLYLIQSESEFFNQNINAQVQNGFRYYIATNNTFTLNKSKTIRSQINFWYSSPFERDLYQYDDNYRLDIALKFSLMKKTLNASLGVYDVLNTSPRLQTSFINDIKQTYIRFPSNRYFRMSLSYNFGNKKVRVRQRSFGNEDEKRRAGN</sequence>
<accession>A0ABN1J8F3</accession>
<dbReference type="Pfam" id="PF14905">
    <property type="entry name" value="OMP_b-brl_3"/>
    <property type="match status" value="1"/>
</dbReference>
<dbReference type="Gene3D" id="2.40.170.20">
    <property type="entry name" value="TonB-dependent receptor, beta-barrel domain"/>
    <property type="match status" value="1"/>
</dbReference>
<evidence type="ECO:0000259" key="4">
    <source>
        <dbReference type="Pfam" id="PF14905"/>
    </source>
</evidence>
<dbReference type="Pfam" id="PF13715">
    <property type="entry name" value="CarbopepD_reg_2"/>
    <property type="match status" value="1"/>
</dbReference>
<keyword evidence="6" id="KW-1185">Reference proteome</keyword>
<dbReference type="Proteomes" id="UP001501758">
    <property type="component" value="Unassembled WGS sequence"/>
</dbReference>
<dbReference type="InterPro" id="IPR041700">
    <property type="entry name" value="OMP_b-brl_3"/>
</dbReference>
<dbReference type="EMBL" id="BAAAGE010000005">
    <property type="protein sequence ID" value="GAA0731532.1"/>
    <property type="molecule type" value="Genomic_DNA"/>
</dbReference>
<dbReference type="SUPFAM" id="SSF49464">
    <property type="entry name" value="Carboxypeptidase regulatory domain-like"/>
    <property type="match status" value="1"/>
</dbReference>
<proteinExistence type="predicted"/>
<keyword evidence="3" id="KW-0998">Cell outer membrane</keyword>
<dbReference type="InterPro" id="IPR037066">
    <property type="entry name" value="Plug_dom_sf"/>
</dbReference>
<evidence type="ECO:0000256" key="1">
    <source>
        <dbReference type="ARBA" id="ARBA00004442"/>
    </source>
</evidence>
<comment type="subcellular location">
    <subcellularLocation>
        <location evidence="1">Cell outer membrane</location>
    </subcellularLocation>
</comment>
<dbReference type="PANTHER" id="PTHR40980:SF4">
    <property type="entry name" value="TONB-DEPENDENT RECEPTOR-LIKE BETA-BARREL DOMAIN-CONTAINING PROTEIN"/>
    <property type="match status" value="1"/>
</dbReference>
<comment type="caution">
    <text evidence="5">The sequence shown here is derived from an EMBL/GenBank/DDBJ whole genome shotgun (WGS) entry which is preliminary data.</text>
</comment>
<feature type="domain" description="Outer membrane protein beta-barrel" evidence="4">
    <location>
        <begin position="373"/>
        <end position="777"/>
    </location>
</feature>
<dbReference type="InterPro" id="IPR008969">
    <property type="entry name" value="CarboxyPept-like_regulatory"/>
</dbReference>
<evidence type="ECO:0000313" key="6">
    <source>
        <dbReference type="Proteomes" id="UP001501758"/>
    </source>
</evidence>
<reference evidence="5 6" key="1">
    <citation type="journal article" date="2019" name="Int. J. Syst. Evol. Microbiol.">
        <title>The Global Catalogue of Microorganisms (GCM) 10K type strain sequencing project: providing services to taxonomists for standard genome sequencing and annotation.</title>
        <authorList>
            <consortium name="The Broad Institute Genomics Platform"/>
            <consortium name="The Broad Institute Genome Sequencing Center for Infectious Disease"/>
            <person name="Wu L."/>
            <person name="Ma J."/>
        </authorList>
    </citation>
    <scope>NUCLEOTIDE SEQUENCE [LARGE SCALE GENOMIC DNA]</scope>
    <source>
        <strain evidence="5 6">JCM 15974</strain>
    </source>
</reference>
<dbReference type="Gene3D" id="2.60.40.1120">
    <property type="entry name" value="Carboxypeptidase-like, regulatory domain"/>
    <property type="match status" value="1"/>
</dbReference>
<evidence type="ECO:0000256" key="3">
    <source>
        <dbReference type="ARBA" id="ARBA00023237"/>
    </source>
</evidence>